<dbReference type="GO" id="GO:0006893">
    <property type="term" value="P:Golgi to plasma membrane transport"/>
    <property type="evidence" value="ECO:0007669"/>
    <property type="project" value="TreeGrafter"/>
</dbReference>
<dbReference type="VEuPathDB" id="TriTrypDB:TCSYLVIO_000082"/>
<dbReference type="AlphaFoldDB" id="A0A2V2VLD1"/>
<dbReference type="VEuPathDB" id="TriTrypDB:TcCLB.503829.70"/>
<dbReference type="Proteomes" id="UP000246121">
    <property type="component" value="Unassembled WGS sequence"/>
</dbReference>
<comment type="caution">
    <text evidence="3">The sequence shown here is derived from an EMBL/GenBank/DDBJ whole genome shotgun (WGS) entry which is preliminary data.</text>
</comment>
<feature type="compositionally biased region" description="Low complexity" evidence="1">
    <location>
        <begin position="158"/>
        <end position="170"/>
    </location>
</feature>
<dbReference type="InterPro" id="IPR048627">
    <property type="entry name" value="Sec10_HB"/>
</dbReference>
<evidence type="ECO:0000256" key="1">
    <source>
        <dbReference type="SAM" id="MobiDB-lite"/>
    </source>
</evidence>
<dbReference type="InterPro" id="IPR009976">
    <property type="entry name" value="Sec10-like"/>
</dbReference>
<dbReference type="VEuPathDB" id="TriTrypDB:TcBrA4_0137920"/>
<sequence length="1223" mass="134690">MKGGGRNDASPPFVLAKRRKKDLGPLGLTTRGQIEGDMPGGAGETRTSPVQKKIVVRRGAGTARKTLQAFPPSLAATTGGGGGVGVDRLDGVNSGVNTSTGRQRHADPPSPTSSPTQQRPTLDRMVFSSVQFSAPAFVNSITNRVLLPILLSRRKDSSPAATSTTATTGAAAGGVGRSWQQFTESGDSDGLQNSGLDGTRPFHEDAAAVAAEEDHVAIASHLTTTLESVLAEIEMVQEEEERSLQSKEVRCRRVEIREKRQLATIRLGLEATTARLHEYENRICNALAATAGIEQHLSQSNARMMRGRSVSQLLKHFKMFTQMNYSELNALLKNLSKARAEQRGNVTSQWEVGLVSPADPMYFGGSSGGTGGGVGGGTGGGESGGGGEDGAAERSEEGESGGQEDVDDRNNPNRKDGAELHPGTGDAPNGGGINDGSYSSSSRADADRPRGTIKQGGPRQLRRRVGTMAQDSVEASAWTATTTKSGGGGGVGSREKMHRIETAAVAAGLDRIFVVRSCTEAQVDWCQRLTHLCRELNGVVRNTSNIQLYVEWVRQELMADIFHLVDCFNELYKEHPATAVHQPYGRAILKTLELVSRLYTSITDSHDALLLAFYSRTINQMGITLFSEYSPKPLPPQPPLSGATTTSALLSAIQHYRCTTEPDLQRTFDFLISRARRDVIIVETIFGTTNSARQQLLAQVTEGVVKPFVTQQLKLVEFFERDMVEAETRLSPRSKRRASARVADAMTYSHTMQARVFSFFQDYVKELRNTFEKGEVDFLNKYVDSIFTGRAAFVEQKAELALLKRYHTMLEEQYTRDLHSLPDEVFDLREAHMKKTKELVECLTEVVARTRIYAPPKDVTVCVLDLIRESLENMGNYMDEEVRKMVESLRADREHWRMKPESEEELLRPTKLESQQCGLRMLLFVQSSLMILNDAITSSCMPLLQSDPRLESAIEEAKESAYEALDERAEKLLNLCANAIIVRSLSILVHYQNRNDYKPKVAKGAEGEMLAQPCTRACTLFCLYITRQFDEAKEFIRLSNGQVPQRQHVFGMATGAKLDSSSVASLYTTGSKQRSDSTAGNVSNDVFNAVRARARTMNMQQLLFGDGGPSSFVRTVGVCLYRGIVTHLKTFTVTDRGALIYKQDVTAYMEAMGPVIRTPGLGGAVVEVLFRLLKETASLLLMPWGHIKGVRETGLLRLMSNEEKVQFIRMREDLREGFRKIDH</sequence>
<feature type="compositionally biased region" description="Low complexity" evidence="1">
    <location>
        <begin position="475"/>
        <end position="484"/>
    </location>
</feature>
<feature type="domain" description="Exocyst complex component Sec10-like alpha-helical bundle" evidence="2">
    <location>
        <begin position="835"/>
        <end position="1215"/>
    </location>
</feature>
<dbReference type="VEuPathDB" id="TriTrypDB:Tc_MARK_9354"/>
<reference evidence="3 4" key="1">
    <citation type="journal article" date="2018" name="Microb. Genom.">
        <title>Expanding an expanded genome: long-read sequencing of Trypanosoma cruzi.</title>
        <authorList>
            <person name="Berna L."/>
            <person name="Rodriguez M."/>
            <person name="Chiribao M.L."/>
            <person name="Parodi-Talice A."/>
            <person name="Pita S."/>
            <person name="Rijo G."/>
            <person name="Alvarez-Valin F."/>
            <person name="Robello C."/>
        </authorList>
    </citation>
    <scope>NUCLEOTIDE SEQUENCE [LARGE SCALE GENOMIC DNA]</scope>
    <source>
        <strain evidence="3 4">Dm28c</strain>
    </source>
</reference>
<feature type="region of interest" description="Disordered" evidence="1">
    <location>
        <begin position="156"/>
        <end position="200"/>
    </location>
</feature>
<organism evidence="3 4">
    <name type="scientific">Trypanosoma cruzi</name>
    <dbReference type="NCBI Taxonomy" id="5693"/>
    <lineage>
        <taxon>Eukaryota</taxon>
        <taxon>Discoba</taxon>
        <taxon>Euglenozoa</taxon>
        <taxon>Kinetoplastea</taxon>
        <taxon>Metakinetoplastina</taxon>
        <taxon>Trypanosomatida</taxon>
        <taxon>Trypanosomatidae</taxon>
        <taxon>Trypanosoma</taxon>
        <taxon>Schizotrypanum</taxon>
    </lineage>
</organism>
<dbReference type="VEuPathDB" id="TriTrypDB:TcCL_NonESM03539"/>
<gene>
    <name evidence="3" type="ORF">C4B63_16g321</name>
</gene>
<protein>
    <recommendedName>
        <fullName evidence="2">Exocyst complex component Sec10-like alpha-helical bundle domain-containing protein</fullName>
    </recommendedName>
</protein>
<evidence type="ECO:0000313" key="3">
    <source>
        <dbReference type="EMBL" id="PWU97237.1"/>
    </source>
</evidence>
<evidence type="ECO:0000259" key="2">
    <source>
        <dbReference type="Pfam" id="PF07393"/>
    </source>
</evidence>
<dbReference type="VEuPathDB" id="TriTrypDB:TCDM_08957"/>
<proteinExistence type="predicted"/>
<dbReference type="GO" id="GO:0000145">
    <property type="term" value="C:exocyst"/>
    <property type="evidence" value="ECO:0007669"/>
    <property type="project" value="TreeGrafter"/>
</dbReference>
<accession>A0A2V2VLD1</accession>
<feature type="region of interest" description="Disordered" evidence="1">
    <location>
        <begin position="363"/>
        <end position="494"/>
    </location>
</feature>
<feature type="compositionally biased region" description="Basic and acidic residues" evidence="1">
    <location>
        <begin position="408"/>
        <end position="419"/>
    </location>
</feature>
<feature type="compositionally biased region" description="Gly residues" evidence="1">
    <location>
        <begin position="365"/>
        <end position="389"/>
    </location>
</feature>
<evidence type="ECO:0000313" key="4">
    <source>
        <dbReference type="Proteomes" id="UP000246121"/>
    </source>
</evidence>
<dbReference type="VEuPathDB" id="TriTrypDB:TcG_07620"/>
<dbReference type="Pfam" id="PF07393">
    <property type="entry name" value="Sec10_HB"/>
    <property type="match status" value="1"/>
</dbReference>
<dbReference type="EMBL" id="PRFA01000016">
    <property type="protein sequence ID" value="PWU97237.1"/>
    <property type="molecule type" value="Genomic_DNA"/>
</dbReference>
<dbReference type="VEuPathDB" id="TriTrypDB:TcYC6_0031120"/>
<name>A0A2V2VLD1_TRYCR</name>
<dbReference type="VEuPathDB" id="TriTrypDB:C3747_21g363"/>
<dbReference type="PANTHER" id="PTHR12100">
    <property type="entry name" value="SEC10"/>
    <property type="match status" value="1"/>
</dbReference>
<dbReference type="VEuPathDB" id="TriTrypDB:C4B63_16g321"/>
<dbReference type="VEuPathDB" id="TriTrypDB:TcCLB.508045.60"/>
<dbReference type="VEuPathDB" id="TriTrypDB:ECC02_002042"/>
<feature type="compositionally biased region" description="Polar residues" evidence="1">
    <location>
        <begin position="178"/>
        <end position="196"/>
    </location>
</feature>
<dbReference type="PANTHER" id="PTHR12100:SF0">
    <property type="entry name" value="EXOCYST COMPLEX COMPONENT 5"/>
    <property type="match status" value="1"/>
</dbReference>
<dbReference type="VEuPathDB" id="TriTrypDB:BCY84_02370"/>
<feature type="region of interest" description="Disordered" evidence="1">
    <location>
        <begin position="71"/>
        <end position="120"/>
    </location>
</feature>
<dbReference type="GO" id="GO:0006887">
    <property type="term" value="P:exocytosis"/>
    <property type="evidence" value="ECO:0007669"/>
    <property type="project" value="TreeGrafter"/>
</dbReference>
<feature type="compositionally biased region" description="Acidic residues" evidence="1">
    <location>
        <begin position="398"/>
        <end position="407"/>
    </location>
</feature>
<feature type="region of interest" description="Disordered" evidence="1">
    <location>
        <begin position="1"/>
        <end position="52"/>
    </location>
</feature>